<feature type="binding site" evidence="3">
    <location>
        <position position="367"/>
    </location>
    <ligand>
        <name>Zn(2+)</name>
        <dbReference type="ChEBI" id="CHEBI:29105"/>
        <label>2</label>
    </ligand>
</feature>
<dbReference type="InterPro" id="IPR017850">
    <property type="entry name" value="Alkaline_phosphatase_core_sf"/>
</dbReference>
<feature type="binding site" evidence="3">
    <location>
        <position position="76"/>
    </location>
    <ligand>
        <name>Mg(2+)</name>
        <dbReference type="ChEBI" id="CHEBI:18420"/>
    </ligand>
</feature>
<keyword evidence="3" id="KW-0460">Magnesium</keyword>
<evidence type="ECO:0000256" key="6">
    <source>
        <dbReference type="SAM" id="SignalP"/>
    </source>
</evidence>
<dbReference type="Gene3D" id="3.40.720.10">
    <property type="entry name" value="Alkaline Phosphatase, subunit A"/>
    <property type="match status" value="1"/>
</dbReference>
<dbReference type="Pfam" id="PF00245">
    <property type="entry name" value="Alk_phosphatase"/>
    <property type="match status" value="1"/>
</dbReference>
<dbReference type="Proteomes" id="UP000543642">
    <property type="component" value="Unassembled WGS sequence"/>
</dbReference>
<keyword evidence="6" id="KW-0732">Signal</keyword>
<evidence type="ECO:0000256" key="2">
    <source>
        <dbReference type="PIRSR" id="PIRSR601952-1"/>
    </source>
</evidence>
<reference evidence="7 8" key="1">
    <citation type="submission" date="2020-08" db="EMBL/GenBank/DDBJ databases">
        <title>Genomic Encyclopedia of Type Strains, Phase IV (KMG-IV): sequencing the most valuable type-strain genomes for metagenomic binning, comparative biology and taxonomic classification.</title>
        <authorList>
            <person name="Goeker M."/>
        </authorList>
    </citation>
    <scope>NUCLEOTIDE SEQUENCE [LARGE SCALE GENOMIC DNA]</scope>
    <source>
        <strain evidence="7 8">DSM 106146</strain>
    </source>
</reference>
<feature type="binding site" evidence="3">
    <location>
        <position position="366"/>
    </location>
    <ligand>
        <name>Zn(2+)</name>
        <dbReference type="ChEBI" id="CHEBI:29105"/>
        <label>2</label>
    </ligand>
</feature>
<feature type="active site" description="Phosphoserine intermediate" evidence="2">
    <location>
        <position position="140"/>
    </location>
</feature>
<dbReference type="AlphaFoldDB" id="A0A7W8HE44"/>
<evidence type="ECO:0000313" key="8">
    <source>
        <dbReference type="Proteomes" id="UP000543642"/>
    </source>
</evidence>
<dbReference type="InterPro" id="IPR001952">
    <property type="entry name" value="Alkaline_phosphatase"/>
</dbReference>
<keyword evidence="3" id="KW-0479">Metal-binding</keyword>
<feature type="signal peptide" evidence="6">
    <location>
        <begin position="1"/>
        <end position="27"/>
    </location>
</feature>
<feature type="binding site" evidence="3">
    <location>
        <position position="323"/>
    </location>
    <ligand>
        <name>Zn(2+)</name>
        <dbReference type="ChEBI" id="CHEBI:29105"/>
        <label>2</label>
    </ligand>
</feature>
<comment type="cofactor">
    <cofactor evidence="3">
        <name>Mg(2+)</name>
        <dbReference type="ChEBI" id="CHEBI:18420"/>
    </cofactor>
    <text evidence="3">Binds 1 Mg(2+) ion.</text>
</comment>
<evidence type="ECO:0000256" key="3">
    <source>
        <dbReference type="PIRSR" id="PIRSR601952-2"/>
    </source>
</evidence>
<dbReference type="PANTHER" id="PTHR11596">
    <property type="entry name" value="ALKALINE PHOSPHATASE"/>
    <property type="match status" value="1"/>
</dbReference>
<sequence length="554" mass="60213">MKTRTKALLLTSAVSLSMLGSACSAPASTAASTDAQTQAQTQETVQDASAQVSANETEVVAEGQQTPKYVFLFIGDGMSYPQIQLTNYFVSANNQDGAQTVNVDGEDQTVLSSQNNLTMMQFPVAGSAQTYDSTSFAPDSASTATSIATGYKTWSGSINVSTDFSQEYETIAEKLKAQKDYKIGVVTSVNLNHATPAAFYAHQASRNSYYEIGLELIESNFDYFAGGGLLSPTGSEEDQTDLYQLAEEAGYTVVRTQAEAEALTADTGKTIVIEEHLADSDSMPYAMDLEEGQWGLADYVEKGIEMLDNDNGFFMMVEGGKIDWACHANDAAATISDTIAFDNAVAKAVEFYEEHPDETLILVTGDHETGGLTIGYAGTDYDTFLTNFNNQKLSFAKFDSDYVSGYKENKTDFETVMQDVTELFGLAAPAEEGASTTQQKDSADMHPESNNDGTLEMTQYEYDLLREAYDTTMSRTGEEEEFAQDEYIKYGSYEPLTVTITHILNNKSGINFGSYAHTGLPVEVFAQGVGQDNFSGYYDNTDIYNKLAALTGVE</sequence>
<dbReference type="CDD" id="cd16012">
    <property type="entry name" value="ALP"/>
    <property type="match status" value="1"/>
</dbReference>
<feature type="binding site" evidence="3">
    <location>
        <position position="327"/>
    </location>
    <ligand>
        <name>Zn(2+)</name>
        <dbReference type="ChEBI" id="CHEBI:29105"/>
        <label>2</label>
    </ligand>
</feature>
<feature type="binding site" evidence="3">
    <location>
        <position position="318"/>
    </location>
    <ligand>
        <name>Mg(2+)</name>
        <dbReference type="ChEBI" id="CHEBI:18420"/>
    </ligand>
</feature>
<dbReference type="EC" id="3.1.3.1" evidence="7"/>
<dbReference type="RefSeq" id="WP_183776228.1">
    <property type="nucleotide sequence ID" value="NZ_JACHFW010000017.1"/>
</dbReference>
<evidence type="ECO:0000256" key="5">
    <source>
        <dbReference type="SAM" id="MobiDB-lite"/>
    </source>
</evidence>
<protein>
    <submittedName>
        <fullName evidence="7">Alkaline phosphatase</fullName>
        <ecNumber evidence="7">3.1.3.1</ecNumber>
    </submittedName>
</protein>
<feature type="binding site" evidence="3">
    <location>
        <position position="195"/>
    </location>
    <ligand>
        <name>Mg(2+)</name>
        <dbReference type="ChEBI" id="CHEBI:18420"/>
    </ligand>
</feature>
<dbReference type="GO" id="GO:0004035">
    <property type="term" value="F:alkaline phosphatase activity"/>
    <property type="evidence" value="ECO:0007669"/>
    <property type="project" value="UniProtKB-EC"/>
</dbReference>
<name>A0A7W8HE44_9FIRM</name>
<accession>A0A7W8HE44</accession>
<keyword evidence="8" id="KW-1185">Reference proteome</keyword>
<evidence type="ECO:0000313" key="7">
    <source>
        <dbReference type="EMBL" id="MBB5266007.1"/>
    </source>
</evidence>
<evidence type="ECO:0000256" key="1">
    <source>
        <dbReference type="ARBA" id="ARBA00022553"/>
    </source>
</evidence>
<feature type="binding site" evidence="3">
    <location>
        <position position="193"/>
    </location>
    <ligand>
        <name>Mg(2+)</name>
        <dbReference type="ChEBI" id="CHEBI:18420"/>
    </ligand>
</feature>
<dbReference type="PRINTS" id="PR00113">
    <property type="entry name" value="ALKPHPHTASE"/>
</dbReference>
<comment type="caution">
    <text evidence="7">The sequence shown here is derived from an EMBL/GenBank/DDBJ whole genome shotgun (WGS) entry which is preliminary data.</text>
</comment>
<feature type="region of interest" description="Disordered" evidence="5">
    <location>
        <begin position="430"/>
        <end position="454"/>
    </location>
</feature>
<dbReference type="PANTHER" id="PTHR11596:SF5">
    <property type="entry name" value="ALKALINE PHOSPHATASE"/>
    <property type="match status" value="1"/>
</dbReference>
<comment type="cofactor">
    <cofactor evidence="3">
        <name>Zn(2+)</name>
        <dbReference type="ChEBI" id="CHEBI:29105"/>
    </cofactor>
    <text evidence="3">Binds 2 Zn(2+) ions.</text>
</comment>
<comment type="similarity">
    <text evidence="4">Belongs to the alkaline phosphatase family.</text>
</comment>
<feature type="binding site" evidence="3">
    <location>
        <position position="517"/>
    </location>
    <ligand>
        <name>Zn(2+)</name>
        <dbReference type="ChEBI" id="CHEBI:29105"/>
        <label>2</label>
    </ligand>
</feature>
<dbReference type="EMBL" id="JACHFW010000017">
    <property type="protein sequence ID" value="MBB5266007.1"/>
    <property type="molecule type" value="Genomic_DNA"/>
</dbReference>
<feature type="chain" id="PRO_5030993172" evidence="6">
    <location>
        <begin position="28"/>
        <end position="554"/>
    </location>
</feature>
<dbReference type="SMART" id="SM00098">
    <property type="entry name" value="alkPPc"/>
    <property type="match status" value="1"/>
</dbReference>
<feature type="binding site" evidence="3">
    <location>
        <position position="76"/>
    </location>
    <ligand>
        <name>Zn(2+)</name>
        <dbReference type="ChEBI" id="CHEBI:29105"/>
        <label>2</label>
    </ligand>
</feature>
<organism evidence="7 8">
    <name type="scientific">Catenibacillus scindens</name>
    <dbReference type="NCBI Taxonomy" id="673271"/>
    <lineage>
        <taxon>Bacteria</taxon>
        <taxon>Bacillati</taxon>
        <taxon>Bacillota</taxon>
        <taxon>Clostridia</taxon>
        <taxon>Lachnospirales</taxon>
        <taxon>Lachnospiraceae</taxon>
        <taxon>Catenibacillus</taxon>
    </lineage>
</organism>
<proteinExistence type="inferred from homology"/>
<keyword evidence="7" id="KW-0378">Hydrolase</keyword>
<dbReference type="SUPFAM" id="SSF53649">
    <property type="entry name" value="Alkaline phosphatase-like"/>
    <property type="match status" value="1"/>
</dbReference>
<gene>
    <name evidence="7" type="ORF">HNP82_003159</name>
</gene>
<keyword evidence="3" id="KW-0862">Zinc</keyword>
<keyword evidence="1" id="KW-0597">Phosphoprotein</keyword>
<evidence type="ECO:0000256" key="4">
    <source>
        <dbReference type="RuleBase" id="RU003946"/>
    </source>
</evidence>
<dbReference type="PROSITE" id="PS51257">
    <property type="entry name" value="PROKAR_LIPOPROTEIN"/>
    <property type="match status" value="1"/>
</dbReference>
<dbReference type="GO" id="GO:0046872">
    <property type="term" value="F:metal ion binding"/>
    <property type="evidence" value="ECO:0007669"/>
    <property type="project" value="UniProtKB-KW"/>
</dbReference>